<keyword evidence="2" id="KW-0408">Iron</keyword>
<comment type="similarity">
    <text evidence="3">Belongs to the DPH3 family.</text>
</comment>
<evidence type="ECO:0000259" key="5">
    <source>
        <dbReference type="PROSITE" id="PS51074"/>
    </source>
</evidence>
<dbReference type="PROSITE" id="PS51074">
    <property type="entry name" value="DPH_MB"/>
    <property type="match status" value="1"/>
</dbReference>
<name>A0A9K3L994_9STRA</name>
<evidence type="ECO:0000256" key="1">
    <source>
        <dbReference type="ARBA" id="ARBA00022723"/>
    </source>
</evidence>
<evidence type="ECO:0000313" key="7">
    <source>
        <dbReference type="Proteomes" id="UP000693970"/>
    </source>
</evidence>
<proteinExistence type="inferred from homology"/>
<dbReference type="InterPro" id="IPR007872">
    <property type="entry name" value="DPH_MB_dom"/>
</dbReference>
<feature type="region of interest" description="Disordered" evidence="4">
    <location>
        <begin position="62"/>
        <end position="142"/>
    </location>
</feature>
<dbReference type="Pfam" id="PF05207">
    <property type="entry name" value="Zn_ribbon_CSL"/>
    <property type="match status" value="1"/>
</dbReference>
<protein>
    <submittedName>
        <fullName evidence="6">CSL zinc finger domain containing protein</fullName>
    </submittedName>
</protein>
<sequence>MPQYDEIEIEDMTYDPETFTYSYPCPCGDRFKVSLEDLWDGEDIADCSSCTLYIQVIYEKENLPPLPDHGDSDDDDDDGNKCTESVQKEADKNEDEMKQEDSNETTPKEKDDVTLAMGDLSLNNACMGTEQKESGTPAAAAS</sequence>
<organism evidence="6 7">
    <name type="scientific">Nitzschia inconspicua</name>
    <dbReference type="NCBI Taxonomy" id="303405"/>
    <lineage>
        <taxon>Eukaryota</taxon>
        <taxon>Sar</taxon>
        <taxon>Stramenopiles</taxon>
        <taxon>Ochrophyta</taxon>
        <taxon>Bacillariophyta</taxon>
        <taxon>Bacillariophyceae</taxon>
        <taxon>Bacillariophycidae</taxon>
        <taxon>Bacillariales</taxon>
        <taxon>Bacillariaceae</taxon>
        <taxon>Nitzschia</taxon>
    </lineage>
</organism>
<dbReference type="PANTHER" id="PTHR21454">
    <property type="entry name" value="DPH3 HOMOLOG-RELATED"/>
    <property type="match status" value="1"/>
</dbReference>
<reference evidence="6" key="2">
    <citation type="submission" date="2021-04" db="EMBL/GenBank/DDBJ databases">
        <authorList>
            <person name="Podell S."/>
        </authorList>
    </citation>
    <scope>NUCLEOTIDE SEQUENCE</scope>
    <source>
        <strain evidence="6">Hildebrandi</strain>
    </source>
</reference>
<evidence type="ECO:0000256" key="3">
    <source>
        <dbReference type="ARBA" id="ARBA00024032"/>
    </source>
</evidence>
<keyword evidence="1" id="KW-0479">Metal-binding</keyword>
<dbReference type="GO" id="GO:0046872">
    <property type="term" value="F:metal ion binding"/>
    <property type="evidence" value="ECO:0007669"/>
    <property type="project" value="UniProtKB-KW"/>
</dbReference>
<accession>A0A9K3L994</accession>
<feature type="domain" description="DPH-type MB" evidence="5">
    <location>
        <begin position="3"/>
        <end position="59"/>
    </location>
</feature>
<dbReference type="EMBL" id="JAGRRH010000015">
    <property type="protein sequence ID" value="KAG7357300.1"/>
    <property type="molecule type" value="Genomic_DNA"/>
</dbReference>
<dbReference type="OrthoDB" id="66964at2759"/>
<reference evidence="6" key="1">
    <citation type="journal article" date="2021" name="Sci. Rep.">
        <title>Diploid genomic architecture of Nitzschia inconspicua, an elite biomass production diatom.</title>
        <authorList>
            <person name="Oliver A."/>
            <person name="Podell S."/>
            <person name="Pinowska A."/>
            <person name="Traller J.C."/>
            <person name="Smith S.R."/>
            <person name="McClure R."/>
            <person name="Beliaev A."/>
            <person name="Bohutskyi P."/>
            <person name="Hill E.A."/>
            <person name="Rabines A."/>
            <person name="Zheng H."/>
            <person name="Allen L.Z."/>
            <person name="Kuo A."/>
            <person name="Grigoriev I.V."/>
            <person name="Allen A.E."/>
            <person name="Hazlebeck D."/>
            <person name="Allen E.E."/>
        </authorList>
    </citation>
    <scope>NUCLEOTIDE SEQUENCE</scope>
    <source>
        <strain evidence="6">Hildebrandi</strain>
    </source>
</reference>
<dbReference type="GO" id="GO:0017183">
    <property type="term" value="P:protein histidyl modification to diphthamide"/>
    <property type="evidence" value="ECO:0007669"/>
    <property type="project" value="InterPro"/>
</dbReference>
<dbReference type="InterPro" id="IPR044248">
    <property type="entry name" value="DPH3/4-like"/>
</dbReference>
<dbReference type="AlphaFoldDB" id="A0A9K3L994"/>
<dbReference type="FunFam" id="3.10.660.10:FF:000001">
    <property type="entry name" value="Diphthamide biosynthesis 3"/>
    <property type="match status" value="1"/>
</dbReference>
<comment type="caution">
    <text evidence="6">The sequence shown here is derived from an EMBL/GenBank/DDBJ whole genome shotgun (WGS) entry which is preliminary data.</text>
</comment>
<evidence type="ECO:0000256" key="2">
    <source>
        <dbReference type="ARBA" id="ARBA00023004"/>
    </source>
</evidence>
<evidence type="ECO:0000256" key="4">
    <source>
        <dbReference type="SAM" id="MobiDB-lite"/>
    </source>
</evidence>
<keyword evidence="7" id="KW-1185">Reference proteome</keyword>
<gene>
    <name evidence="6" type="ORF">IV203_001988</name>
</gene>
<evidence type="ECO:0000313" key="6">
    <source>
        <dbReference type="EMBL" id="KAG7357300.1"/>
    </source>
</evidence>
<dbReference type="PANTHER" id="PTHR21454:SF31">
    <property type="entry name" value="DIPHTHAMIDE BIOSYNTHESIS PROTEIN 3"/>
    <property type="match status" value="1"/>
</dbReference>
<feature type="compositionally biased region" description="Basic and acidic residues" evidence="4">
    <location>
        <begin position="86"/>
        <end position="113"/>
    </location>
</feature>
<dbReference type="Proteomes" id="UP000693970">
    <property type="component" value="Unassembled WGS sequence"/>
</dbReference>